<evidence type="ECO:0000313" key="1">
    <source>
        <dbReference type="EMBL" id="KAK4170827.1"/>
    </source>
</evidence>
<feature type="non-terminal residue" evidence="1">
    <location>
        <position position="1"/>
    </location>
</feature>
<accession>A0AAN7A3B2</accession>
<dbReference type="Proteomes" id="UP001302321">
    <property type="component" value="Unassembled WGS sequence"/>
</dbReference>
<reference evidence="1" key="2">
    <citation type="submission" date="2023-05" db="EMBL/GenBank/DDBJ databases">
        <authorList>
            <consortium name="Lawrence Berkeley National Laboratory"/>
            <person name="Steindorff A."/>
            <person name="Hensen N."/>
            <person name="Bonometti L."/>
            <person name="Westerberg I."/>
            <person name="Brannstrom I.O."/>
            <person name="Guillou S."/>
            <person name="Cros-Aarteil S."/>
            <person name="Calhoun S."/>
            <person name="Haridas S."/>
            <person name="Kuo A."/>
            <person name="Mondo S."/>
            <person name="Pangilinan J."/>
            <person name="Riley R."/>
            <person name="Labutti K."/>
            <person name="Andreopoulos B."/>
            <person name="Lipzen A."/>
            <person name="Chen C."/>
            <person name="Yanf M."/>
            <person name="Daum C."/>
            <person name="Ng V."/>
            <person name="Clum A."/>
            <person name="Ohm R."/>
            <person name="Martin F."/>
            <person name="Silar P."/>
            <person name="Natvig D."/>
            <person name="Lalanne C."/>
            <person name="Gautier V."/>
            <person name="Ament-Velasquez S.L."/>
            <person name="Kruys A."/>
            <person name="Hutchinson M.I."/>
            <person name="Powell A.J."/>
            <person name="Barry K."/>
            <person name="Miller A.N."/>
            <person name="Grigoriev I.V."/>
            <person name="Debuchy R."/>
            <person name="Gladieux P."/>
            <person name="Thoren M.H."/>
            <person name="Johannesson H."/>
        </authorList>
    </citation>
    <scope>NUCLEOTIDE SEQUENCE</scope>
    <source>
        <strain evidence="1">CBS 892.96</strain>
    </source>
</reference>
<dbReference type="AlphaFoldDB" id="A0AAN7A3B2"/>
<evidence type="ECO:0000313" key="2">
    <source>
        <dbReference type="Proteomes" id="UP001302321"/>
    </source>
</evidence>
<comment type="caution">
    <text evidence="1">The sequence shown here is derived from an EMBL/GenBank/DDBJ whole genome shotgun (WGS) entry which is preliminary data.</text>
</comment>
<protein>
    <submittedName>
        <fullName evidence="1">Uncharacterized protein</fullName>
    </submittedName>
</protein>
<name>A0AAN7A3B2_9PEZI</name>
<keyword evidence="2" id="KW-1185">Reference proteome</keyword>
<reference evidence="1" key="1">
    <citation type="journal article" date="2023" name="Mol. Phylogenet. Evol.">
        <title>Genome-scale phylogeny and comparative genomics of the fungal order Sordariales.</title>
        <authorList>
            <person name="Hensen N."/>
            <person name="Bonometti L."/>
            <person name="Westerberg I."/>
            <person name="Brannstrom I.O."/>
            <person name="Guillou S."/>
            <person name="Cros-Aarteil S."/>
            <person name="Calhoun S."/>
            <person name="Haridas S."/>
            <person name="Kuo A."/>
            <person name="Mondo S."/>
            <person name="Pangilinan J."/>
            <person name="Riley R."/>
            <person name="LaButti K."/>
            <person name="Andreopoulos B."/>
            <person name="Lipzen A."/>
            <person name="Chen C."/>
            <person name="Yan M."/>
            <person name="Daum C."/>
            <person name="Ng V."/>
            <person name="Clum A."/>
            <person name="Steindorff A."/>
            <person name="Ohm R.A."/>
            <person name="Martin F."/>
            <person name="Silar P."/>
            <person name="Natvig D.O."/>
            <person name="Lalanne C."/>
            <person name="Gautier V."/>
            <person name="Ament-Velasquez S.L."/>
            <person name="Kruys A."/>
            <person name="Hutchinson M.I."/>
            <person name="Powell A.J."/>
            <person name="Barry K."/>
            <person name="Miller A.N."/>
            <person name="Grigoriev I.V."/>
            <person name="Debuchy R."/>
            <person name="Gladieux P."/>
            <person name="Hiltunen Thoren M."/>
            <person name="Johannesson H."/>
        </authorList>
    </citation>
    <scope>NUCLEOTIDE SEQUENCE</scope>
    <source>
        <strain evidence="1">CBS 892.96</strain>
    </source>
</reference>
<organism evidence="1 2">
    <name type="scientific">Triangularia setosa</name>
    <dbReference type="NCBI Taxonomy" id="2587417"/>
    <lineage>
        <taxon>Eukaryota</taxon>
        <taxon>Fungi</taxon>
        <taxon>Dikarya</taxon>
        <taxon>Ascomycota</taxon>
        <taxon>Pezizomycotina</taxon>
        <taxon>Sordariomycetes</taxon>
        <taxon>Sordariomycetidae</taxon>
        <taxon>Sordariales</taxon>
        <taxon>Podosporaceae</taxon>
        <taxon>Triangularia</taxon>
    </lineage>
</organism>
<dbReference type="EMBL" id="MU866742">
    <property type="protein sequence ID" value="KAK4170827.1"/>
    <property type="molecule type" value="Genomic_DNA"/>
</dbReference>
<gene>
    <name evidence="1" type="ORF">QBC36DRAFT_200623</name>
</gene>
<sequence length="89" mass="10254">NIKELFTKGYEADETPNSILEALRKSKSRLPGITLAECEDQGGYLYYRDRLYIPNYPDLHAELVRSYHESATAGHMKRARTYEALSHGY</sequence>
<proteinExistence type="predicted"/>